<evidence type="ECO:0000256" key="10">
    <source>
        <dbReference type="ARBA" id="ARBA00023157"/>
    </source>
</evidence>
<dbReference type="SUPFAM" id="SSF57610">
    <property type="entry name" value="Thyroglobulin type-1 domain"/>
    <property type="match status" value="1"/>
</dbReference>
<evidence type="ECO:0000259" key="18">
    <source>
        <dbReference type="PROSITE" id="PS51162"/>
    </source>
</evidence>
<feature type="domain" description="Thyroglobulin type-1" evidence="18">
    <location>
        <begin position="774"/>
        <end position="852"/>
    </location>
</feature>
<keyword evidence="21" id="KW-1185">Reference proteome</keyword>
<dbReference type="InterPro" id="IPR009030">
    <property type="entry name" value="Growth_fac_rcpt_cys_sf"/>
</dbReference>
<dbReference type="SMART" id="SM00682">
    <property type="entry name" value="G2F"/>
    <property type="match status" value="1"/>
</dbReference>
<dbReference type="SUPFAM" id="SSF63825">
    <property type="entry name" value="YWTD domain"/>
    <property type="match status" value="1"/>
</dbReference>
<dbReference type="PROSITE" id="PS01187">
    <property type="entry name" value="EGF_CA"/>
    <property type="match status" value="1"/>
</dbReference>
<feature type="domain" description="Nidogen G2 beta-barrel" evidence="17">
    <location>
        <begin position="372"/>
        <end position="605"/>
    </location>
</feature>
<dbReference type="CDD" id="cd00191">
    <property type="entry name" value="TY"/>
    <property type="match status" value="1"/>
</dbReference>
<dbReference type="InterPro" id="IPR001881">
    <property type="entry name" value="EGF-like_Ca-bd_dom"/>
</dbReference>
<evidence type="ECO:0000256" key="12">
    <source>
        <dbReference type="PROSITE-ProRule" id="PRU00076"/>
    </source>
</evidence>
<dbReference type="Ensembl" id="ENSPMGT00000015977.1">
    <property type="protein sequence ID" value="ENSPMGP00000014990.1"/>
    <property type="gene ID" value="ENSPMGG00000012273.1"/>
</dbReference>
<dbReference type="GO" id="GO:0060070">
    <property type="term" value="P:canonical Wnt signaling pathway"/>
    <property type="evidence" value="ECO:0007669"/>
    <property type="project" value="TreeGrafter"/>
</dbReference>
<keyword evidence="8" id="KW-0084">Basement membrane</keyword>
<dbReference type="STRING" id="409849.ENSPMGP00000014990"/>
<keyword evidence="2" id="KW-0964">Secreted</keyword>
<dbReference type="CDD" id="cd00054">
    <property type="entry name" value="EGF_CA"/>
    <property type="match status" value="3"/>
</dbReference>
<dbReference type="InterPro" id="IPR011042">
    <property type="entry name" value="6-blade_b-propeller_TolB-like"/>
</dbReference>
<dbReference type="Gene3D" id="2.10.25.10">
    <property type="entry name" value="Laminin"/>
    <property type="match status" value="5"/>
</dbReference>
<dbReference type="InterPro" id="IPR000152">
    <property type="entry name" value="EGF-type_Asp/Asn_hydroxyl_site"/>
</dbReference>
<keyword evidence="9" id="KW-0130">Cell adhesion</keyword>
<evidence type="ECO:0000256" key="7">
    <source>
        <dbReference type="ARBA" id="ARBA00022837"/>
    </source>
</evidence>
<dbReference type="GO" id="GO:0005604">
    <property type="term" value="C:basement membrane"/>
    <property type="evidence" value="ECO:0007669"/>
    <property type="project" value="UniProtKB-SubCell"/>
</dbReference>
<evidence type="ECO:0000256" key="9">
    <source>
        <dbReference type="ARBA" id="ARBA00022889"/>
    </source>
</evidence>
<evidence type="ECO:0000256" key="1">
    <source>
        <dbReference type="ARBA" id="ARBA00004302"/>
    </source>
</evidence>
<keyword evidence="4 12" id="KW-0245">EGF-like domain</keyword>
<dbReference type="PROSITE" id="PS51162">
    <property type="entry name" value="THYROGLOBULIN_1_2"/>
    <property type="match status" value="1"/>
</dbReference>
<feature type="repeat" description="LDL-receptor class B" evidence="13">
    <location>
        <begin position="999"/>
        <end position="1043"/>
    </location>
</feature>
<dbReference type="Pfam" id="PF06119">
    <property type="entry name" value="NIDO"/>
    <property type="match status" value="1"/>
</dbReference>
<dbReference type="PANTHER" id="PTHR46513:SF6">
    <property type="entry name" value="NIDOGEN-1"/>
    <property type="match status" value="1"/>
</dbReference>
<evidence type="ECO:0000256" key="11">
    <source>
        <dbReference type="ARBA" id="ARBA00023180"/>
    </source>
</evidence>
<dbReference type="PROSITE" id="PS00010">
    <property type="entry name" value="ASX_HYDROXYL"/>
    <property type="match status" value="3"/>
</dbReference>
<feature type="region of interest" description="Disordered" evidence="14">
    <location>
        <begin position="266"/>
        <end position="305"/>
    </location>
</feature>
<sequence>MFCSVLTLVLLFGAVVSGARGLELRDLFPFGEEAGDATLTPGSDSSAELGLEPELRFFSEAFDKIHISSNGLVAVQQPPPQAEYLGQTPPPFGLMAALMGDLDRGLVHFRLDRNPEVLDRSKDLVQKAFPQRPAQTPEGAVVVTWDKMAAAGSDGAEVGWRNSFQLVLVLLRSSSVAVLLYPRSGLQFLSSPAGGAPRALEAGFSEGLVYNWWWGKTQGKQEWLSSEGEESVRRLTRGSNCGVGGVWVFEVGAVKFSQIEPGTITTFPEDITTSPPPVTMLPRRPDPRVSTATDEPMTPEKEEPENIYEDEYSNTMNTSSTTTIFSYNPDTCAQKRGGCSPFAECRDHASGSCCYCRHGYYGNGKDCVAEGKPQRMSGQVSGRVFLGSSPVPVEFSQKDLHSYVVTNDGRAYVAISSVTPPLGPALLPLSSVGGVIGWAFALEQPGHRNGFSIMGGVFSRRAQVLFSTGEGIDEHEHLQVHTELEGALPPVPLGATVQVSPYSEVYHYYDNLITSSSNREYSVVAPSGEVQNVSYQWRQTITYQSCVHAPGTRPGTGPGTGPGTRPDIQQLTVDQIFVMYDQDNSLIRYAMSNRIGPVHSSAPESNPCFSGGHGCDINAVCRPLEGQSFTCVCSSGFSGDGNHCEDVDECLSPGLCGPNSFCSNTVGSYRCVCPPGSRLSPEGQCTDVDECLSPGLCGPNSFCSNTVGSYRCVCPPGSRLSPEGQCTDIDECERAPCHHEASCSNTQGSYRCECKPGFTGDGLRFLSLSSERPASLCELDRARALSRSSGGLWSWFRPRSSVFVPRCDSGGHFETTQCSEEQCWCVDTEGAEVQGSRVSGTDSVGPVTPPPFGPAPSPGVGHVAPGRLLLFAQSGRIEQVPLSQTGPDQTRPLLHVPDRVVIAVAYDCVEDSVYWTEISGPSIGRASLRDTERGPRTLVSSDLQSPEGLALDPVSRLLFWTDSGLDLVEVSRLDGSQRRVLFNTDLENPRAIVTDPVYGRIFWSDWNRDGPKIEMSNMDGSDRVVLVQEDLGLPNGLTYDPQSTLLCWADAGTRRVECMDPHLRQRSTVSDHVQYPFGLVSVGRSLYYTDWRRDAVVGLDRFSRTETLVISPQRKSRVYGISTTDYCPRVYNYCEQNGGCSHLCLPKLGGFSCLCPDRRDGTCYEPGQNWV</sequence>
<feature type="chain" id="PRO_5017181226" evidence="15">
    <location>
        <begin position="22"/>
        <end position="1171"/>
    </location>
</feature>
<proteinExistence type="predicted"/>
<dbReference type="GO" id="GO:0005509">
    <property type="term" value="F:calcium ion binding"/>
    <property type="evidence" value="ECO:0007669"/>
    <property type="project" value="InterPro"/>
</dbReference>
<dbReference type="GO" id="GO:0007160">
    <property type="term" value="P:cell-matrix adhesion"/>
    <property type="evidence" value="ECO:0007669"/>
    <property type="project" value="InterPro"/>
</dbReference>
<dbReference type="AlphaFoldDB" id="A0A3B4AE72"/>
<dbReference type="SMART" id="SM00211">
    <property type="entry name" value="TY"/>
    <property type="match status" value="1"/>
</dbReference>
<keyword evidence="6" id="KW-0677">Repeat</keyword>
<dbReference type="GO" id="GO:0005886">
    <property type="term" value="C:plasma membrane"/>
    <property type="evidence" value="ECO:0007669"/>
    <property type="project" value="TreeGrafter"/>
</dbReference>
<dbReference type="InterPro" id="IPR024731">
    <property type="entry name" value="NELL2-like_EGF"/>
</dbReference>
<keyword evidence="10" id="KW-1015">Disulfide bond</keyword>
<dbReference type="PANTHER" id="PTHR46513">
    <property type="entry name" value="VITELLOGENIN RECEPTOR-LIKE PROTEIN-RELATED-RELATED"/>
    <property type="match status" value="1"/>
</dbReference>
<dbReference type="Gene3D" id="2.40.155.10">
    <property type="entry name" value="Green fluorescent protein"/>
    <property type="match status" value="1"/>
</dbReference>
<comment type="caution">
    <text evidence="12">Lacks conserved residue(s) required for the propagation of feature annotation.</text>
</comment>
<dbReference type="InterPro" id="IPR009017">
    <property type="entry name" value="GFP"/>
</dbReference>
<evidence type="ECO:0000256" key="15">
    <source>
        <dbReference type="SAM" id="SignalP"/>
    </source>
</evidence>
<dbReference type="InterPro" id="IPR000742">
    <property type="entry name" value="EGF"/>
</dbReference>
<dbReference type="InterPro" id="IPR036857">
    <property type="entry name" value="Thyroglobulin_1_sf"/>
</dbReference>
<protein>
    <submittedName>
        <fullName evidence="20">Uncharacterized protein</fullName>
    </submittedName>
</protein>
<dbReference type="InterPro" id="IPR003886">
    <property type="entry name" value="NIDO_dom"/>
</dbReference>
<evidence type="ECO:0000256" key="8">
    <source>
        <dbReference type="ARBA" id="ARBA00022869"/>
    </source>
</evidence>
<accession>A0A3B4AE72</accession>
<dbReference type="CDD" id="cd00255">
    <property type="entry name" value="nidG2"/>
    <property type="match status" value="1"/>
</dbReference>
<dbReference type="PROSITE" id="PS51220">
    <property type="entry name" value="NIDO"/>
    <property type="match status" value="1"/>
</dbReference>
<evidence type="ECO:0000259" key="19">
    <source>
        <dbReference type="PROSITE" id="PS51220"/>
    </source>
</evidence>
<evidence type="ECO:0000313" key="20">
    <source>
        <dbReference type="Ensembl" id="ENSPMGP00000014990.1"/>
    </source>
</evidence>
<dbReference type="FunFam" id="2.10.25.10:FF:000019">
    <property type="entry name" value="latent-transforming growth factor beta-binding protein 1 isoform X2"/>
    <property type="match status" value="2"/>
</dbReference>
<dbReference type="GO" id="GO:0042813">
    <property type="term" value="F:Wnt receptor activity"/>
    <property type="evidence" value="ECO:0007669"/>
    <property type="project" value="TreeGrafter"/>
</dbReference>
<evidence type="ECO:0000256" key="3">
    <source>
        <dbReference type="ARBA" id="ARBA00022530"/>
    </source>
</evidence>
<dbReference type="PROSITE" id="PS51120">
    <property type="entry name" value="LDLRB"/>
    <property type="match status" value="3"/>
</dbReference>
<dbReference type="PROSITE" id="PS00484">
    <property type="entry name" value="THYROGLOBULIN_1_1"/>
    <property type="match status" value="1"/>
</dbReference>
<dbReference type="Pfam" id="PF07645">
    <property type="entry name" value="EGF_CA"/>
    <property type="match status" value="3"/>
</dbReference>
<feature type="domain" description="NIDO" evidence="19">
    <location>
        <begin position="97"/>
        <end position="254"/>
    </location>
</feature>
<feature type="signal peptide" evidence="15">
    <location>
        <begin position="1"/>
        <end position="21"/>
    </location>
</feature>
<feature type="domain" description="EGF-like" evidence="16">
    <location>
        <begin position="728"/>
        <end position="761"/>
    </location>
</feature>
<dbReference type="InterPro" id="IPR049883">
    <property type="entry name" value="NOTCH1_EGF-like"/>
</dbReference>
<dbReference type="Pfam" id="PF07474">
    <property type="entry name" value="G2F"/>
    <property type="match status" value="1"/>
</dbReference>
<dbReference type="SMART" id="SM00181">
    <property type="entry name" value="EGF"/>
    <property type="match status" value="6"/>
</dbReference>
<dbReference type="Pfam" id="PF12947">
    <property type="entry name" value="EGF_3"/>
    <property type="match status" value="1"/>
</dbReference>
<dbReference type="InterPro" id="IPR000033">
    <property type="entry name" value="LDLR_classB_rpt"/>
</dbReference>
<dbReference type="Gene3D" id="2.120.10.30">
    <property type="entry name" value="TolB, C-terminal domain"/>
    <property type="match status" value="1"/>
</dbReference>
<evidence type="ECO:0000256" key="13">
    <source>
        <dbReference type="PROSITE-ProRule" id="PRU00461"/>
    </source>
</evidence>
<evidence type="ECO:0000313" key="21">
    <source>
        <dbReference type="Proteomes" id="UP000261520"/>
    </source>
</evidence>
<keyword evidence="5 15" id="KW-0732">Signal</keyword>
<reference evidence="20" key="1">
    <citation type="submission" date="2025-08" db="UniProtKB">
        <authorList>
            <consortium name="Ensembl"/>
        </authorList>
    </citation>
    <scope>IDENTIFICATION</scope>
</reference>
<dbReference type="PROSITE" id="PS50026">
    <property type="entry name" value="EGF_3"/>
    <property type="match status" value="4"/>
</dbReference>
<dbReference type="SMART" id="SM00135">
    <property type="entry name" value="LY"/>
    <property type="match status" value="4"/>
</dbReference>
<organism evidence="20 21">
    <name type="scientific">Periophthalmus magnuspinnatus</name>
    <dbReference type="NCBI Taxonomy" id="409849"/>
    <lineage>
        <taxon>Eukaryota</taxon>
        <taxon>Metazoa</taxon>
        <taxon>Chordata</taxon>
        <taxon>Craniata</taxon>
        <taxon>Vertebrata</taxon>
        <taxon>Euteleostomi</taxon>
        <taxon>Actinopterygii</taxon>
        <taxon>Neopterygii</taxon>
        <taxon>Teleostei</taxon>
        <taxon>Neoteleostei</taxon>
        <taxon>Acanthomorphata</taxon>
        <taxon>Gobiaria</taxon>
        <taxon>Gobiiformes</taxon>
        <taxon>Gobioidei</taxon>
        <taxon>Gobiidae</taxon>
        <taxon>Oxudercinae</taxon>
        <taxon>Periophthalmus</taxon>
    </lineage>
</organism>
<evidence type="ECO:0000256" key="2">
    <source>
        <dbReference type="ARBA" id="ARBA00022525"/>
    </source>
</evidence>
<dbReference type="SUPFAM" id="SSF57196">
    <property type="entry name" value="EGF/Laminin"/>
    <property type="match status" value="1"/>
</dbReference>
<dbReference type="GO" id="GO:0017147">
    <property type="term" value="F:Wnt-protein binding"/>
    <property type="evidence" value="ECO:0007669"/>
    <property type="project" value="TreeGrafter"/>
</dbReference>
<reference evidence="20" key="2">
    <citation type="submission" date="2025-09" db="UniProtKB">
        <authorList>
            <consortium name="Ensembl"/>
        </authorList>
    </citation>
    <scope>IDENTIFICATION</scope>
</reference>
<evidence type="ECO:0000256" key="14">
    <source>
        <dbReference type="SAM" id="MobiDB-lite"/>
    </source>
</evidence>
<dbReference type="GO" id="GO:0030855">
    <property type="term" value="P:epithelial cell differentiation"/>
    <property type="evidence" value="ECO:0007669"/>
    <property type="project" value="UniProtKB-ARBA"/>
</dbReference>
<feature type="domain" description="EGF-like" evidence="16">
    <location>
        <begin position="687"/>
        <end position="727"/>
    </location>
</feature>
<keyword evidence="11" id="KW-0325">Glycoprotein</keyword>
<dbReference type="InterPro" id="IPR018097">
    <property type="entry name" value="EGF_Ca-bd_CS"/>
</dbReference>
<dbReference type="Gene3D" id="4.10.800.10">
    <property type="entry name" value="Thyroglobulin type-1"/>
    <property type="match status" value="1"/>
</dbReference>
<evidence type="ECO:0000256" key="4">
    <source>
        <dbReference type="ARBA" id="ARBA00022536"/>
    </source>
</evidence>
<dbReference type="Pfam" id="PF00086">
    <property type="entry name" value="Thyroglobulin_1"/>
    <property type="match status" value="1"/>
</dbReference>
<dbReference type="InterPro" id="IPR006605">
    <property type="entry name" value="G2_nidogen/fibulin_G2F"/>
</dbReference>
<keyword evidence="7" id="KW-0106">Calcium</keyword>
<dbReference type="SUPFAM" id="SSF57184">
    <property type="entry name" value="Growth factor receptor domain"/>
    <property type="match status" value="1"/>
</dbReference>
<keyword evidence="3" id="KW-0272">Extracellular matrix</keyword>
<feature type="domain" description="EGF-like" evidence="16">
    <location>
        <begin position="604"/>
        <end position="645"/>
    </location>
</feature>
<evidence type="ECO:0000256" key="6">
    <source>
        <dbReference type="ARBA" id="ARBA00022737"/>
    </source>
</evidence>
<dbReference type="SMART" id="SM00539">
    <property type="entry name" value="NIDO"/>
    <property type="match status" value="1"/>
</dbReference>
<name>A0A3B4AE72_9GOBI</name>
<evidence type="ECO:0000259" key="16">
    <source>
        <dbReference type="PROSITE" id="PS50026"/>
    </source>
</evidence>
<dbReference type="Pfam" id="PF00058">
    <property type="entry name" value="Ldl_recept_b"/>
    <property type="match status" value="3"/>
</dbReference>
<feature type="repeat" description="LDL-receptor class B" evidence="13">
    <location>
        <begin position="911"/>
        <end position="955"/>
    </location>
</feature>
<dbReference type="SUPFAM" id="SSF54511">
    <property type="entry name" value="GFP-like"/>
    <property type="match status" value="1"/>
</dbReference>
<dbReference type="InterPro" id="IPR050778">
    <property type="entry name" value="Cueball_EGF_LRP_Nidogen"/>
</dbReference>
<dbReference type="PROSITE" id="PS01186">
    <property type="entry name" value="EGF_2"/>
    <property type="match status" value="2"/>
</dbReference>
<feature type="domain" description="EGF-like" evidence="16">
    <location>
        <begin position="646"/>
        <end position="686"/>
    </location>
</feature>
<dbReference type="Proteomes" id="UP000261520">
    <property type="component" value="Unplaced"/>
</dbReference>
<feature type="repeat" description="LDL-receptor class B" evidence="13">
    <location>
        <begin position="956"/>
        <end position="998"/>
    </location>
</feature>
<evidence type="ECO:0000259" key="17">
    <source>
        <dbReference type="PROSITE" id="PS50993"/>
    </source>
</evidence>
<dbReference type="PROSITE" id="PS50993">
    <property type="entry name" value="NIDOGEN_G2"/>
    <property type="match status" value="1"/>
</dbReference>
<dbReference type="SMART" id="SM00179">
    <property type="entry name" value="EGF_CA"/>
    <property type="match status" value="4"/>
</dbReference>
<dbReference type="InterPro" id="IPR000716">
    <property type="entry name" value="Thyroglobulin_1"/>
</dbReference>
<comment type="subcellular location">
    <subcellularLocation>
        <location evidence="1">Secreted</location>
        <location evidence="1">Extracellular space</location>
        <location evidence="1">Extracellular matrix</location>
        <location evidence="1">Basement membrane</location>
    </subcellularLocation>
</comment>
<evidence type="ECO:0000256" key="5">
    <source>
        <dbReference type="ARBA" id="ARBA00022729"/>
    </source>
</evidence>
<dbReference type="FunFam" id="2.10.25.10:FF:000038">
    <property type="entry name" value="Fibrillin 2"/>
    <property type="match status" value="1"/>
</dbReference>
<dbReference type="FunFam" id="2.120.10.30:FF:000241">
    <property type="entry name" value="Low-density lipoprotein receptor-related protein 6"/>
    <property type="match status" value="1"/>
</dbReference>